<dbReference type="EMBL" id="JARXNK020000105">
    <property type="protein sequence ID" value="MEL0553833.1"/>
    <property type="molecule type" value="Genomic_DNA"/>
</dbReference>
<protein>
    <submittedName>
        <fullName evidence="3">Oxidoreductase</fullName>
    </submittedName>
</protein>
<dbReference type="Gene3D" id="3.40.50.720">
    <property type="entry name" value="NAD(P)-binding Rossmann-like Domain"/>
    <property type="match status" value="1"/>
</dbReference>
<dbReference type="SUPFAM" id="SSF51735">
    <property type="entry name" value="NAD(P)-binding Rossmann-fold domains"/>
    <property type="match status" value="1"/>
</dbReference>
<keyword evidence="4" id="KW-1185">Reference proteome</keyword>
<dbReference type="Pfam" id="PF02894">
    <property type="entry name" value="GFO_IDH_MocA_C"/>
    <property type="match status" value="1"/>
</dbReference>
<name>A0ABU9FBR2_9ENTR</name>
<evidence type="ECO:0000259" key="2">
    <source>
        <dbReference type="Pfam" id="PF02894"/>
    </source>
</evidence>
<dbReference type="Pfam" id="PF01408">
    <property type="entry name" value="GFO_IDH_MocA"/>
    <property type="match status" value="1"/>
</dbReference>
<dbReference type="PANTHER" id="PTHR43708:SF7">
    <property type="entry name" value="OXIDOREDUCTASE"/>
    <property type="match status" value="1"/>
</dbReference>
<comment type="caution">
    <text evidence="3">The sequence shown here is derived from an EMBL/GenBank/DDBJ whole genome shotgun (WGS) entry which is preliminary data.</text>
</comment>
<dbReference type="SUPFAM" id="SSF55347">
    <property type="entry name" value="Glyceraldehyde-3-phosphate dehydrogenase-like, C-terminal domain"/>
    <property type="match status" value="1"/>
</dbReference>
<dbReference type="InterPro" id="IPR004104">
    <property type="entry name" value="Gfo/Idh/MocA-like_OxRdtase_C"/>
</dbReference>
<feature type="domain" description="Gfo/Idh/MocA-like oxidoreductase C-terminal" evidence="2">
    <location>
        <begin position="136"/>
        <end position="334"/>
    </location>
</feature>
<reference evidence="3 4" key="1">
    <citation type="submission" date="2024-04" db="EMBL/GenBank/DDBJ databases">
        <title>Two novel Raoultella species associated with bleeding cankers of broadleaf hosts, Raoultella scottia sp. nov. and Raoultella lignicola sp. nov.</title>
        <authorList>
            <person name="Brady C.L."/>
        </authorList>
    </citation>
    <scope>NUCLEOTIDE SEQUENCE [LARGE SCALE GENOMIC DNA]</scope>
    <source>
        <strain evidence="3 4">TW_WC1a.1</strain>
    </source>
</reference>
<dbReference type="InterPro" id="IPR036291">
    <property type="entry name" value="NAD(P)-bd_dom_sf"/>
</dbReference>
<evidence type="ECO:0000313" key="3">
    <source>
        <dbReference type="EMBL" id="MEL0553833.1"/>
    </source>
</evidence>
<accession>A0ABU9FBR2</accession>
<organism evidence="3 4">
    <name type="scientific">Raoultella lignicola</name>
    <dbReference type="NCBI Taxonomy" id="3040939"/>
    <lineage>
        <taxon>Bacteria</taxon>
        <taxon>Pseudomonadati</taxon>
        <taxon>Pseudomonadota</taxon>
        <taxon>Gammaproteobacteria</taxon>
        <taxon>Enterobacterales</taxon>
        <taxon>Enterobacteriaceae</taxon>
        <taxon>Klebsiella/Raoultella group</taxon>
        <taxon>Raoultella</taxon>
    </lineage>
</organism>
<dbReference type="InterPro" id="IPR051317">
    <property type="entry name" value="Gfo/Idh/MocA_oxidoreduct"/>
</dbReference>
<proteinExistence type="predicted"/>
<dbReference type="RefSeq" id="WP_331851551.1">
    <property type="nucleotide sequence ID" value="NZ_JARXNK020000105.1"/>
</dbReference>
<sequence>MMIYSAFIGFGKSATRYHLPYVLARKETFCVKRIYDLHRDPQREGADIYRHIDFTSQLADILNDPQITLVTICTHPDSHFDYARLCLEHGKNVLVEKPFTTTLEEARILYALAREKGLLVTPFQNRRFDSCFLTMKQAIDSGKLGDIIEVESHFDYFRPEAERHPGGAFDGALYGLGVHTLDQMIALFGRPEQVFYHLRHLRQPQNPDDTFEVQLLYPQMKAIIKTSHLVKTPYPKFIVHGTRGSFTRYQIDQQETSLKDGVMPGDPRFAAEEALALLEYVDERGIWFREDRVSVKGDYGRVYDAIFATITSGAANYVSEAQALTNLEILESAFHQPSPALITLA</sequence>
<gene>
    <name evidence="3" type="ORF">QFI96_019265</name>
</gene>
<dbReference type="NCBIfam" id="NF007574">
    <property type="entry name" value="PRK10206.1"/>
    <property type="match status" value="1"/>
</dbReference>
<dbReference type="PANTHER" id="PTHR43708">
    <property type="entry name" value="CONSERVED EXPRESSED OXIDOREDUCTASE (EUROFUNG)"/>
    <property type="match status" value="1"/>
</dbReference>
<dbReference type="Proteomes" id="UP001312893">
    <property type="component" value="Unassembled WGS sequence"/>
</dbReference>
<dbReference type="Gene3D" id="3.30.360.10">
    <property type="entry name" value="Dihydrodipicolinate Reductase, domain 2"/>
    <property type="match status" value="1"/>
</dbReference>
<evidence type="ECO:0000259" key="1">
    <source>
        <dbReference type="Pfam" id="PF01408"/>
    </source>
</evidence>
<feature type="domain" description="Gfo/Idh/MocA-like oxidoreductase N-terminal" evidence="1">
    <location>
        <begin position="6"/>
        <end position="121"/>
    </location>
</feature>
<dbReference type="InterPro" id="IPR000683">
    <property type="entry name" value="Gfo/Idh/MocA-like_OxRdtase_N"/>
</dbReference>
<evidence type="ECO:0000313" key="4">
    <source>
        <dbReference type="Proteomes" id="UP001312893"/>
    </source>
</evidence>